<protein>
    <submittedName>
        <fullName evidence="1">Uncharacterized protein</fullName>
    </submittedName>
</protein>
<dbReference type="EMBL" id="CM037622">
    <property type="protein sequence ID" value="KAH8003437.1"/>
    <property type="molecule type" value="Genomic_DNA"/>
</dbReference>
<reference evidence="1" key="1">
    <citation type="submission" date="2021-08" db="EMBL/GenBank/DDBJ databases">
        <title>The first chromosome-level gecko genome reveals the dynamic sex chromosomes of Neotropical dwarf geckos (Sphaerodactylidae: Sphaerodactylus).</title>
        <authorList>
            <person name="Pinto B.J."/>
            <person name="Keating S.E."/>
            <person name="Gamble T."/>
        </authorList>
    </citation>
    <scope>NUCLEOTIDE SEQUENCE</scope>
    <source>
        <strain evidence="1">TG3544</strain>
    </source>
</reference>
<evidence type="ECO:0000313" key="2">
    <source>
        <dbReference type="Proteomes" id="UP000827872"/>
    </source>
</evidence>
<keyword evidence="2" id="KW-1185">Reference proteome</keyword>
<sequence>MTLCKHTQAWYCNSQIKSLWCVIFIPFRRCTESGISFKLVFPNVSVDVRFILLLKPEFQAMWRKFPQGKHESLKLCAKKPPEVSDRKKSNIWKSTGLLLGSFK</sequence>
<gene>
    <name evidence="1" type="ORF">K3G42_018498</name>
</gene>
<name>A0ACB8FD90_9SAUR</name>
<accession>A0ACB8FD90</accession>
<dbReference type="Proteomes" id="UP000827872">
    <property type="component" value="Linkage Group LG09"/>
</dbReference>
<proteinExistence type="predicted"/>
<organism evidence="1 2">
    <name type="scientific">Sphaerodactylus townsendi</name>
    <dbReference type="NCBI Taxonomy" id="933632"/>
    <lineage>
        <taxon>Eukaryota</taxon>
        <taxon>Metazoa</taxon>
        <taxon>Chordata</taxon>
        <taxon>Craniata</taxon>
        <taxon>Vertebrata</taxon>
        <taxon>Euteleostomi</taxon>
        <taxon>Lepidosauria</taxon>
        <taxon>Squamata</taxon>
        <taxon>Bifurcata</taxon>
        <taxon>Gekkota</taxon>
        <taxon>Sphaerodactylidae</taxon>
        <taxon>Sphaerodactylus</taxon>
    </lineage>
</organism>
<evidence type="ECO:0000313" key="1">
    <source>
        <dbReference type="EMBL" id="KAH8003437.1"/>
    </source>
</evidence>
<comment type="caution">
    <text evidence="1">The sequence shown here is derived from an EMBL/GenBank/DDBJ whole genome shotgun (WGS) entry which is preliminary data.</text>
</comment>